<dbReference type="EMBL" id="CP042425">
    <property type="protein sequence ID" value="QEL17428.1"/>
    <property type="molecule type" value="Genomic_DNA"/>
</dbReference>
<keyword evidence="2" id="KW-1185">Reference proteome</keyword>
<dbReference type="AlphaFoldDB" id="A0A5C1AKN0"/>
<dbReference type="RefSeq" id="WP_246173434.1">
    <property type="nucleotide sequence ID" value="NZ_CP042425.1"/>
</dbReference>
<name>A0A5C1AKN0_9BACT</name>
<organism evidence="1 2">
    <name type="scientific">Limnoglobus roseus</name>
    <dbReference type="NCBI Taxonomy" id="2598579"/>
    <lineage>
        <taxon>Bacteria</taxon>
        <taxon>Pseudomonadati</taxon>
        <taxon>Planctomycetota</taxon>
        <taxon>Planctomycetia</taxon>
        <taxon>Gemmatales</taxon>
        <taxon>Gemmataceae</taxon>
        <taxon>Limnoglobus</taxon>
    </lineage>
</organism>
<evidence type="ECO:0000313" key="1">
    <source>
        <dbReference type="EMBL" id="QEL17428.1"/>
    </source>
</evidence>
<protein>
    <submittedName>
        <fullName evidence="1">SMI1/KNR4 family protein</fullName>
    </submittedName>
</protein>
<proteinExistence type="predicted"/>
<accession>A0A5C1AKN0</accession>
<gene>
    <name evidence="1" type="ORF">PX52LOC_04417</name>
</gene>
<dbReference type="Proteomes" id="UP000324974">
    <property type="component" value="Chromosome"/>
</dbReference>
<sequence length="210" mass="23031">MTEAEWLAGTDSTLLLAFLEGKASSRKFRLFAVACCRRLLPLAPTKRNQEDVESAERFADGTIPESQLNAVFYQRIERASPIHTTCAMLPDAFHAAIISANQTSRSISLQKPPKGRRDARIGEGTTQTTFLRDIFGNPFRPVNFSPAWLTPTVVSLAEGIYEDRAFDRLPILADALQDAGCEDADVLGHCRGDGVHVRGCWVVDGVLGKV</sequence>
<reference evidence="2" key="1">
    <citation type="submission" date="2019-08" db="EMBL/GenBank/DDBJ databases">
        <title>Limnoglobus roseus gen. nov., sp. nov., a novel freshwater planctomycete with a giant genome from the family Gemmataceae.</title>
        <authorList>
            <person name="Kulichevskaya I.S."/>
            <person name="Naumoff D.G."/>
            <person name="Miroshnikov K."/>
            <person name="Ivanova A."/>
            <person name="Philippov D.A."/>
            <person name="Hakobyan A."/>
            <person name="Rijpstra I.C."/>
            <person name="Sinninghe Damste J.S."/>
            <person name="Liesack W."/>
            <person name="Dedysh S.N."/>
        </authorList>
    </citation>
    <scope>NUCLEOTIDE SEQUENCE [LARGE SCALE GENOMIC DNA]</scope>
    <source>
        <strain evidence="2">PX52</strain>
    </source>
</reference>
<dbReference type="KEGG" id="lrs:PX52LOC_04417"/>
<evidence type="ECO:0000313" key="2">
    <source>
        <dbReference type="Proteomes" id="UP000324974"/>
    </source>
</evidence>